<dbReference type="RefSeq" id="WP_045986707.1">
    <property type="nucleotide sequence ID" value="NZ_CP063051.1"/>
</dbReference>
<gene>
    <name evidence="1" type="ORF">TW71_17120</name>
</gene>
<name>A0A837G465_9VIBR</name>
<protein>
    <submittedName>
        <fullName evidence="1">Uncharacterized protein</fullName>
    </submittedName>
</protein>
<accession>A0A837G465</accession>
<evidence type="ECO:0000313" key="1">
    <source>
        <dbReference type="EMBL" id="KJY70581.1"/>
    </source>
</evidence>
<sequence length="123" mass="14860">MFNWRKKPDPELQRFTDEELSLIPIVELQRIRNKRWANGKDELVQRADEELARRDPRRNWKCLRCGGKRFQEKEMRVSGDFWEGFLNWERHKYHVLVCNYCGKSEIYSTLTPMSDQVIDLLGN</sequence>
<reference evidence="1" key="1">
    <citation type="journal article" date="2015" name="BMC Genomics">
        <title>Genome mining reveals unlocked bioactive potential of marine Gram-negative bacteria.</title>
        <authorList>
            <person name="Machado H."/>
            <person name="Sonnenschein E.C."/>
            <person name="Melchiorsen J."/>
            <person name="Gram L."/>
        </authorList>
    </citation>
    <scope>NUCLEOTIDE SEQUENCE</scope>
    <source>
        <strain evidence="1">S2052</strain>
    </source>
</reference>
<organism evidence="1">
    <name type="scientific">Vibrio coralliilyticus</name>
    <dbReference type="NCBI Taxonomy" id="190893"/>
    <lineage>
        <taxon>Bacteria</taxon>
        <taxon>Pseudomonadati</taxon>
        <taxon>Pseudomonadota</taxon>
        <taxon>Gammaproteobacteria</taxon>
        <taxon>Vibrionales</taxon>
        <taxon>Vibrionaceae</taxon>
        <taxon>Vibrio</taxon>
    </lineage>
</organism>
<proteinExistence type="predicted"/>
<dbReference type="EMBL" id="JXXR01000017">
    <property type="protein sequence ID" value="KJY70581.1"/>
    <property type="molecule type" value="Genomic_DNA"/>
</dbReference>
<dbReference type="InterPro" id="IPR018652">
    <property type="entry name" value="DUF2082_NA-bd_Znr"/>
</dbReference>
<dbReference type="Pfam" id="PF09855">
    <property type="entry name" value="Zn_ribbon_13"/>
    <property type="match status" value="1"/>
</dbReference>
<comment type="caution">
    <text evidence="1">The sequence shown here is derived from an EMBL/GenBank/DDBJ whole genome shotgun (WGS) entry which is preliminary data.</text>
</comment>
<dbReference type="AlphaFoldDB" id="A0A837G465"/>